<accession>A0A0G4GEM5</accession>
<dbReference type="VEuPathDB" id="CryptoDB:Vbra_17565"/>
<name>A0A0G4GEM5_VITBC</name>
<dbReference type="PhylomeDB" id="A0A0G4GEM5"/>
<dbReference type="Proteomes" id="UP000041254">
    <property type="component" value="Unassembled WGS sequence"/>
</dbReference>
<feature type="compositionally biased region" description="Polar residues" evidence="1">
    <location>
        <begin position="42"/>
        <end position="53"/>
    </location>
</feature>
<organism evidence="3 4">
    <name type="scientific">Vitrella brassicaformis (strain CCMP3155)</name>
    <dbReference type="NCBI Taxonomy" id="1169540"/>
    <lineage>
        <taxon>Eukaryota</taxon>
        <taxon>Sar</taxon>
        <taxon>Alveolata</taxon>
        <taxon>Colpodellida</taxon>
        <taxon>Vitrellaceae</taxon>
        <taxon>Vitrella</taxon>
    </lineage>
</organism>
<evidence type="ECO:0000256" key="1">
    <source>
        <dbReference type="SAM" id="MobiDB-lite"/>
    </source>
</evidence>
<dbReference type="PANTHER" id="PTHR34826">
    <property type="entry name" value="UPF0590 PROTEIN C409.17C"/>
    <property type="match status" value="1"/>
</dbReference>
<feature type="domain" description="Domain of unknown function at the cortex 1" evidence="2">
    <location>
        <begin position="172"/>
        <end position="469"/>
    </location>
</feature>
<evidence type="ECO:0000259" key="2">
    <source>
        <dbReference type="Pfam" id="PF08588"/>
    </source>
</evidence>
<proteinExistence type="predicted"/>
<feature type="region of interest" description="Disordered" evidence="1">
    <location>
        <begin position="340"/>
        <end position="416"/>
    </location>
</feature>
<feature type="compositionally biased region" description="Polar residues" evidence="1">
    <location>
        <begin position="87"/>
        <end position="118"/>
    </location>
</feature>
<feature type="region of interest" description="Disordered" evidence="1">
    <location>
        <begin position="1"/>
        <end position="148"/>
    </location>
</feature>
<gene>
    <name evidence="3" type="ORF">Vbra_17565</name>
</gene>
<dbReference type="InterPro" id="IPR013897">
    <property type="entry name" value="Duc1"/>
</dbReference>
<reference evidence="3 4" key="1">
    <citation type="submission" date="2014-11" db="EMBL/GenBank/DDBJ databases">
        <authorList>
            <person name="Zhu J."/>
            <person name="Qi W."/>
            <person name="Song R."/>
        </authorList>
    </citation>
    <scope>NUCLEOTIDE SEQUENCE [LARGE SCALE GENOMIC DNA]</scope>
</reference>
<dbReference type="OrthoDB" id="431964at2759"/>
<feature type="compositionally biased region" description="Low complexity" evidence="1">
    <location>
        <begin position="479"/>
        <end position="511"/>
    </location>
</feature>
<dbReference type="EMBL" id="CDMY01000644">
    <property type="protein sequence ID" value="CEM27809.1"/>
    <property type="molecule type" value="Genomic_DNA"/>
</dbReference>
<dbReference type="Pfam" id="PF08588">
    <property type="entry name" value="Duc1"/>
    <property type="match status" value="1"/>
</dbReference>
<dbReference type="PANTHER" id="PTHR34826:SF2">
    <property type="entry name" value="UPF0590 PROTEIN C409.17C"/>
    <property type="match status" value="1"/>
</dbReference>
<evidence type="ECO:0000313" key="4">
    <source>
        <dbReference type="Proteomes" id="UP000041254"/>
    </source>
</evidence>
<sequence length="565" mass="61713">MSPSPRPIKGDYSPPAREFSSDSESPFTTSSRPHLQVHLPTPSVTANINNSAPHSPGRPLSQYESGDSGGSPSSLISALEGERAASLSVSVNSKDTGGSSPTTADNNSVAVSCSSGESQGDDKEADKSPTHGRTHTVAEGGEASTVTRKVAMSAPPSLPHIRMRNFAVAGGPVDCPVNARVPIEFENEWFKGRFLLLVRTDPLDPYWAYHFRGRQRMFEIQLQGRFKQQPRGIVYFGGEIDKKMSLDFLMAGLSRLILAFVKTFPVGRLFHWSFGNESPASQDGVCDLECPHIVYPLAFYADRMAATPLDQPPPTLGQDIPESDEARIARRERFLPRGRRHNPFAHRKPHHHHHHHNNIHSLPPSPHHYSYAEEQQDADDNGAGAGVNVDLRRPVVAHHGRRDGAGDGEGEEEGRDPRIFFDTKHVYTFSFYSMYCDLIRWRTVKVPGVGNIELKRFWGQQPVRFIVYDVPIDGPPTAPTQTTQEPRGANPDTSTAPTAAAAADGNTSSNSQGDPATAPHNFGPPAGAGGGVGVGLPAGAYDGPHYTANRRYYFNLEFFNELCKT</sequence>
<protein>
    <recommendedName>
        <fullName evidence="2">Domain of unknown function at the cortex 1 domain-containing protein</fullName>
    </recommendedName>
</protein>
<feature type="compositionally biased region" description="Polar residues" evidence="1">
    <location>
        <begin position="62"/>
        <end position="76"/>
    </location>
</feature>
<dbReference type="AlphaFoldDB" id="A0A0G4GEM5"/>
<evidence type="ECO:0000313" key="3">
    <source>
        <dbReference type="EMBL" id="CEM27809.1"/>
    </source>
</evidence>
<keyword evidence="4" id="KW-1185">Reference proteome</keyword>
<feature type="compositionally biased region" description="Basic residues" evidence="1">
    <location>
        <begin position="340"/>
        <end position="358"/>
    </location>
</feature>
<feature type="compositionally biased region" description="Low complexity" evidence="1">
    <location>
        <begin position="22"/>
        <end position="31"/>
    </location>
</feature>
<feature type="region of interest" description="Disordered" evidence="1">
    <location>
        <begin position="474"/>
        <end position="526"/>
    </location>
</feature>
<feature type="compositionally biased region" description="Basic and acidic residues" evidence="1">
    <location>
        <begin position="120"/>
        <end position="129"/>
    </location>
</feature>
<dbReference type="InParanoid" id="A0A0G4GEM5"/>